<protein>
    <submittedName>
        <fullName evidence="1">Uncharacterized protein</fullName>
    </submittedName>
</protein>
<reference evidence="1 2" key="1">
    <citation type="submission" date="2015-09" db="EMBL/GenBank/DDBJ databases">
        <title>Trachymyrmex zeteki WGS genome.</title>
        <authorList>
            <person name="Nygaard S."/>
            <person name="Hu H."/>
            <person name="Boomsma J."/>
            <person name="Zhang G."/>
        </authorList>
    </citation>
    <scope>NUCLEOTIDE SEQUENCE [LARGE SCALE GENOMIC DNA]</scope>
    <source>
        <strain evidence="1">Tzet28-1</strain>
        <tissue evidence="1">Whole body</tissue>
    </source>
</reference>
<name>A0A151XCE4_9HYME</name>
<accession>A0A151XCE4</accession>
<sequence length="110" mass="12216">MAKLRGNGGKGDEGLYEGPMVYKLLTWHRPKKGHPTSTSPVEIYYKVEVDALLKCGRIKFVCNAVKVICRIKFCRGSVNGNSAGVCKGETVVKIRDGKRVYDRVQMRPSA</sequence>
<dbReference type="AlphaFoldDB" id="A0A151XCE4"/>
<dbReference type="Proteomes" id="UP000075809">
    <property type="component" value="Unassembled WGS sequence"/>
</dbReference>
<keyword evidence="2" id="KW-1185">Reference proteome</keyword>
<evidence type="ECO:0000313" key="2">
    <source>
        <dbReference type="Proteomes" id="UP000075809"/>
    </source>
</evidence>
<evidence type="ECO:0000313" key="1">
    <source>
        <dbReference type="EMBL" id="KYQ58051.1"/>
    </source>
</evidence>
<gene>
    <name evidence="1" type="ORF">ALC60_03103</name>
</gene>
<dbReference type="EMBL" id="KQ982314">
    <property type="protein sequence ID" value="KYQ58051.1"/>
    <property type="molecule type" value="Genomic_DNA"/>
</dbReference>
<organism evidence="1 2">
    <name type="scientific">Mycetomoellerius zeteki</name>
    <dbReference type="NCBI Taxonomy" id="64791"/>
    <lineage>
        <taxon>Eukaryota</taxon>
        <taxon>Metazoa</taxon>
        <taxon>Ecdysozoa</taxon>
        <taxon>Arthropoda</taxon>
        <taxon>Hexapoda</taxon>
        <taxon>Insecta</taxon>
        <taxon>Pterygota</taxon>
        <taxon>Neoptera</taxon>
        <taxon>Endopterygota</taxon>
        <taxon>Hymenoptera</taxon>
        <taxon>Apocrita</taxon>
        <taxon>Aculeata</taxon>
        <taxon>Formicoidea</taxon>
        <taxon>Formicidae</taxon>
        <taxon>Myrmicinae</taxon>
        <taxon>Mycetomoellerius</taxon>
    </lineage>
</organism>
<proteinExistence type="predicted"/>